<keyword evidence="1" id="KW-0472">Membrane</keyword>
<proteinExistence type="predicted"/>
<feature type="transmembrane region" description="Helical" evidence="1">
    <location>
        <begin position="85"/>
        <end position="106"/>
    </location>
</feature>
<name>A0AAV7RX60_PLEWA</name>
<sequence length="201" mass="22578">MGGEGEASLGDGERGEEMDALAQADYRVNDSMRWLLGSSWRKFGHAGRGTYEWLTSEPGLPLLETQLQSENQQEISSTKEDIEPFLCILLPTAALLVIGFFFLFLYRRCRQTSPQGQIFTIGLQENIGERDGDFFSALTWSNEPFQYSTLLPEASMLTVCLPPTYEEATTKAACNASIRIVQEPLPPYEENTDKSNNYNNQ</sequence>
<dbReference type="AlphaFoldDB" id="A0AAV7RX60"/>
<gene>
    <name evidence="2" type="ORF">NDU88_008534</name>
</gene>
<evidence type="ECO:0008006" key="4">
    <source>
        <dbReference type="Google" id="ProtNLM"/>
    </source>
</evidence>
<organism evidence="2 3">
    <name type="scientific">Pleurodeles waltl</name>
    <name type="common">Iberian ribbed newt</name>
    <dbReference type="NCBI Taxonomy" id="8319"/>
    <lineage>
        <taxon>Eukaryota</taxon>
        <taxon>Metazoa</taxon>
        <taxon>Chordata</taxon>
        <taxon>Craniata</taxon>
        <taxon>Vertebrata</taxon>
        <taxon>Euteleostomi</taxon>
        <taxon>Amphibia</taxon>
        <taxon>Batrachia</taxon>
        <taxon>Caudata</taxon>
        <taxon>Salamandroidea</taxon>
        <taxon>Salamandridae</taxon>
        <taxon>Pleurodelinae</taxon>
        <taxon>Pleurodeles</taxon>
    </lineage>
</organism>
<keyword evidence="3" id="KW-1185">Reference proteome</keyword>
<accession>A0AAV7RX60</accession>
<evidence type="ECO:0000256" key="1">
    <source>
        <dbReference type="SAM" id="Phobius"/>
    </source>
</evidence>
<dbReference type="EMBL" id="JANPWB010000009">
    <property type="protein sequence ID" value="KAJ1155809.1"/>
    <property type="molecule type" value="Genomic_DNA"/>
</dbReference>
<keyword evidence="1" id="KW-0812">Transmembrane</keyword>
<keyword evidence="1" id="KW-1133">Transmembrane helix</keyword>
<protein>
    <recommendedName>
        <fullName evidence="4">Small integral membrane protein 28</fullName>
    </recommendedName>
</protein>
<dbReference type="Proteomes" id="UP001066276">
    <property type="component" value="Chromosome 5"/>
</dbReference>
<evidence type="ECO:0000313" key="2">
    <source>
        <dbReference type="EMBL" id="KAJ1155809.1"/>
    </source>
</evidence>
<evidence type="ECO:0000313" key="3">
    <source>
        <dbReference type="Proteomes" id="UP001066276"/>
    </source>
</evidence>
<reference evidence="2" key="1">
    <citation type="journal article" date="2022" name="bioRxiv">
        <title>Sequencing and chromosome-scale assembly of the giantPleurodeles waltlgenome.</title>
        <authorList>
            <person name="Brown T."/>
            <person name="Elewa A."/>
            <person name="Iarovenko S."/>
            <person name="Subramanian E."/>
            <person name="Araus A.J."/>
            <person name="Petzold A."/>
            <person name="Susuki M."/>
            <person name="Suzuki K.-i.T."/>
            <person name="Hayashi T."/>
            <person name="Toyoda A."/>
            <person name="Oliveira C."/>
            <person name="Osipova E."/>
            <person name="Leigh N.D."/>
            <person name="Simon A."/>
            <person name="Yun M.H."/>
        </authorList>
    </citation>
    <scope>NUCLEOTIDE SEQUENCE</scope>
    <source>
        <strain evidence="2">20211129_DDA</strain>
        <tissue evidence="2">Liver</tissue>
    </source>
</reference>
<comment type="caution">
    <text evidence="2">The sequence shown here is derived from an EMBL/GenBank/DDBJ whole genome shotgun (WGS) entry which is preliminary data.</text>
</comment>